<dbReference type="InterPro" id="IPR011333">
    <property type="entry name" value="SKP1/BTB/POZ_sf"/>
</dbReference>
<dbReference type="Proteomes" id="UP000095287">
    <property type="component" value="Unplaced"/>
</dbReference>
<dbReference type="Gene3D" id="3.30.710.10">
    <property type="entry name" value="Potassium Channel Kv1.1, Chain A"/>
    <property type="match status" value="1"/>
</dbReference>
<evidence type="ECO:0000313" key="2">
    <source>
        <dbReference type="Proteomes" id="UP000095287"/>
    </source>
</evidence>
<dbReference type="WBParaSite" id="L893_g27387.t1">
    <property type="protein sequence ID" value="L893_g27387.t1"/>
    <property type="gene ID" value="L893_g27387"/>
</dbReference>
<name>A0A1I7ZKR5_9BILA</name>
<dbReference type="Pfam" id="PF00651">
    <property type="entry name" value="BTB"/>
    <property type="match status" value="1"/>
</dbReference>
<reference evidence="3" key="1">
    <citation type="submission" date="2016-11" db="UniProtKB">
        <authorList>
            <consortium name="WormBaseParasite"/>
        </authorList>
    </citation>
    <scope>IDENTIFICATION</scope>
</reference>
<organism evidence="2 3">
    <name type="scientific">Steinernema glaseri</name>
    <dbReference type="NCBI Taxonomy" id="37863"/>
    <lineage>
        <taxon>Eukaryota</taxon>
        <taxon>Metazoa</taxon>
        <taxon>Ecdysozoa</taxon>
        <taxon>Nematoda</taxon>
        <taxon>Chromadorea</taxon>
        <taxon>Rhabditida</taxon>
        <taxon>Tylenchina</taxon>
        <taxon>Panagrolaimomorpha</taxon>
        <taxon>Strongyloidoidea</taxon>
        <taxon>Steinernematidae</taxon>
        <taxon>Steinernema</taxon>
    </lineage>
</organism>
<accession>A0A1I7ZKR5</accession>
<dbReference type="InterPro" id="IPR000210">
    <property type="entry name" value="BTB/POZ_dom"/>
</dbReference>
<evidence type="ECO:0000313" key="3">
    <source>
        <dbReference type="WBParaSite" id="L893_g27387.t1"/>
    </source>
</evidence>
<keyword evidence="2" id="KW-1185">Reference proteome</keyword>
<dbReference type="AlphaFoldDB" id="A0A1I7ZKR5"/>
<dbReference type="CDD" id="cd18186">
    <property type="entry name" value="BTB_POZ_ZBTB_KLHL-like"/>
    <property type="match status" value="1"/>
</dbReference>
<dbReference type="PROSITE" id="PS50097">
    <property type="entry name" value="BTB"/>
    <property type="match status" value="1"/>
</dbReference>
<dbReference type="SMART" id="SM00225">
    <property type="entry name" value="BTB"/>
    <property type="match status" value="1"/>
</dbReference>
<dbReference type="PANTHER" id="PTHR22744:SF12">
    <property type="entry name" value="BTB DOMAIN-CONTAINING PROTEIN"/>
    <property type="match status" value="1"/>
</dbReference>
<evidence type="ECO:0000259" key="1">
    <source>
        <dbReference type="PROSITE" id="PS50097"/>
    </source>
</evidence>
<feature type="domain" description="BTB" evidence="1">
    <location>
        <begin position="136"/>
        <end position="188"/>
    </location>
</feature>
<sequence length="292" mass="33182">MEGSTEFNIMFRPMDLSDTYRTVGGKKNFAGHNYLLRLGRKDCKVAVLVNLTDDPTYLLHHGRYTYTITIANEDGEVKHTAKGSDVPGFSIFAFHTTVCLPGMFADLNEEWFHLRLQVKVDDLHVYALSSPIPHFAENPIQVNDKQIYVSKAILSAQSPFFAALFSSGEKVQIQVDELDFVALLHFLYGIPVCLKLYFQGMPHLLELVDRFQCSITKLLIEEKLLECRPSDLKKFLKEIDQCGMKRVAKKIVYSFTGKELRNLKAKMLDITGALSKPTSEAIIERLLSMMSY</sequence>
<protein>
    <submittedName>
        <fullName evidence="3">BTB domain-containing protein</fullName>
    </submittedName>
</protein>
<dbReference type="PANTHER" id="PTHR22744">
    <property type="entry name" value="HELIX LOOP HELIX PROTEIN 21-RELATED"/>
    <property type="match status" value="1"/>
</dbReference>
<proteinExistence type="predicted"/>
<dbReference type="SUPFAM" id="SSF54695">
    <property type="entry name" value="POZ domain"/>
    <property type="match status" value="1"/>
</dbReference>